<dbReference type="EMBL" id="JAVAMP010000039">
    <property type="protein sequence ID" value="MDP5277246.1"/>
    <property type="molecule type" value="Genomic_DNA"/>
</dbReference>
<name>A0ABT9J6K4_9BACL</name>
<evidence type="ECO:0000259" key="1">
    <source>
        <dbReference type="Pfam" id="PF09643"/>
    </source>
</evidence>
<dbReference type="Pfam" id="PF09643">
    <property type="entry name" value="YopX"/>
    <property type="match status" value="1"/>
</dbReference>
<reference evidence="2 3" key="1">
    <citation type="submission" date="2023-08" db="EMBL/GenBank/DDBJ databases">
        <authorList>
            <person name="Park J.-S."/>
        </authorList>
    </citation>
    <scope>NUCLEOTIDE SEQUENCE [LARGE SCALE GENOMIC DNA]</scope>
    <source>
        <strain evidence="2 3">2205SS18-9</strain>
    </source>
</reference>
<dbReference type="InterPro" id="IPR019096">
    <property type="entry name" value="YopX_protein"/>
</dbReference>
<evidence type="ECO:0000313" key="3">
    <source>
        <dbReference type="Proteomes" id="UP001231941"/>
    </source>
</evidence>
<dbReference type="NCBIfam" id="TIGR01671">
    <property type="entry name" value="phage_TIGR01671"/>
    <property type="match status" value="1"/>
</dbReference>
<dbReference type="InterPro" id="IPR023385">
    <property type="entry name" value="YopX-like_C"/>
</dbReference>
<protein>
    <submittedName>
        <fullName evidence="2">YopX family protein</fullName>
    </submittedName>
</protein>
<organism evidence="2 3">
    <name type="scientific">Chengkuizengella axinellae</name>
    <dbReference type="NCBI Taxonomy" id="3064388"/>
    <lineage>
        <taxon>Bacteria</taxon>
        <taxon>Bacillati</taxon>
        <taxon>Bacillota</taxon>
        <taxon>Bacilli</taxon>
        <taxon>Bacillales</taxon>
        <taxon>Paenibacillaceae</taxon>
        <taxon>Chengkuizengella</taxon>
    </lineage>
</organism>
<dbReference type="SUPFAM" id="SSF159006">
    <property type="entry name" value="YopX-like"/>
    <property type="match status" value="1"/>
</dbReference>
<feature type="non-terminal residue" evidence="2">
    <location>
        <position position="136"/>
    </location>
</feature>
<feature type="domain" description="YopX protein" evidence="1">
    <location>
        <begin position="5"/>
        <end position="134"/>
    </location>
</feature>
<accession>A0ABT9J6K4</accession>
<dbReference type="Gene3D" id="2.30.30.290">
    <property type="entry name" value="YopX-like domains"/>
    <property type="match status" value="1"/>
</dbReference>
<dbReference type="RefSeq" id="WP_305994545.1">
    <property type="nucleotide sequence ID" value="NZ_JAVAMP010000039.1"/>
</dbReference>
<proteinExistence type="predicted"/>
<gene>
    <name evidence="2" type="ORF">Q5Y73_24495</name>
</gene>
<sequence length="136" mass="16130">MRELKFKVWDKKEEVMYGHDKDSTIILHLDGLVNHYDNNYVLQGVDDSERLVIMQYTGLKDCNDVEIYEGDILEYKFYNPLRKEEESIKYEVIYEYGEFRVIVDDGRNKSRKPLYMELNSSVIGNVYESPELLEGV</sequence>
<evidence type="ECO:0000313" key="2">
    <source>
        <dbReference type="EMBL" id="MDP5277246.1"/>
    </source>
</evidence>
<dbReference type="InterPro" id="IPR010024">
    <property type="entry name" value="CHP16711"/>
</dbReference>
<dbReference type="Proteomes" id="UP001231941">
    <property type="component" value="Unassembled WGS sequence"/>
</dbReference>
<keyword evidence="3" id="KW-1185">Reference proteome</keyword>
<comment type="caution">
    <text evidence="2">The sequence shown here is derived from an EMBL/GenBank/DDBJ whole genome shotgun (WGS) entry which is preliminary data.</text>
</comment>